<proteinExistence type="predicted"/>
<gene>
    <name evidence="1" type="ORF">HOP51_04165</name>
</gene>
<dbReference type="Proteomes" id="UP001320122">
    <property type="component" value="Unassembled WGS sequence"/>
</dbReference>
<dbReference type="EMBL" id="JABFTT010000003">
    <property type="protein sequence ID" value="MCE8019317.1"/>
    <property type="molecule type" value="Genomic_DNA"/>
</dbReference>
<protein>
    <submittedName>
        <fullName evidence="1">Uncharacterized protein</fullName>
    </submittedName>
</protein>
<reference evidence="1 2" key="1">
    <citation type="journal article" date="2021" name="Front. Microbiol.">
        <title>Aerobic Denitrification and Heterotrophic Sulfur Oxidation in the Genus Halomonas Revealed by Six Novel Species Characterizations and Genome-Based Analysis.</title>
        <authorList>
            <person name="Wang L."/>
            <person name="Shao Z."/>
        </authorList>
    </citation>
    <scope>NUCLEOTIDE SEQUENCE [LARGE SCALE GENOMIC DNA]</scope>
    <source>
        <strain evidence="1 2">MCCC 1A11036</strain>
    </source>
</reference>
<evidence type="ECO:0000313" key="2">
    <source>
        <dbReference type="Proteomes" id="UP001320122"/>
    </source>
</evidence>
<keyword evidence="2" id="KW-1185">Reference proteome</keyword>
<name>A0ABS9ACK3_9GAMM</name>
<evidence type="ECO:0000313" key="1">
    <source>
        <dbReference type="EMBL" id="MCE8019317.1"/>
    </source>
</evidence>
<comment type="caution">
    <text evidence="1">The sequence shown here is derived from an EMBL/GenBank/DDBJ whole genome shotgun (WGS) entry which is preliminary data.</text>
</comment>
<accession>A0ABS9ACK3</accession>
<organism evidence="1 2">
    <name type="scientific">Billgrantia zhangzhouensis</name>
    <dbReference type="NCBI Taxonomy" id="2733481"/>
    <lineage>
        <taxon>Bacteria</taxon>
        <taxon>Pseudomonadati</taxon>
        <taxon>Pseudomonadota</taxon>
        <taxon>Gammaproteobacteria</taxon>
        <taxon>Oceanospirillales</taxon>
        <taxon>Halomonadaceae</taxon>
        <taxon>Billgrantia</taxon>
    </lineage>
</organism>
<dbReference type="RefSeq" id="WP_234272711.1">
    <property type="nucleotide sequence ID" value="NZ_JABFTT010000003.1"/>
</dbReference>
<sequence>MDLLNIIKSKVQIFQGTGSQQGLEAVVHHIEIAESHFGQSKNLGEHLYTDVIYRSNQAFEGALKEAYRVLKGEDPSKLSPYKIEKHLESEGILKERVLSQLTNYRTEWRNKSTHDYQLFFSSQEAMLAIVSVSAFFSILLDQMMEKHFYETEKARLSKVAKSLFEDVPDYGSMEFIQQCVELVTHFGTELQRDKPDRSQLKEQELLGKLSGFIAASDPQIRISTEKPINYASGRLRVDMLLEKGDDAVILELKNSPHEWRRRAREGVEQLRHYLIASELSHGIVFIPALRPGWKHTVNEQSIDAPHGKLHIAVVAPDKE</sequence>